<gene>
    <name evidence="3" type="ORF">ACFSDX_09850</name>
</gene>
<feature type="domain" description="Right handed beta helix" evidence="2">
    <location>
        <begin position="138"/>
        <end position="331"/>
    </location>
</feature>
<dbReference type="Pfam" id="PF13229">
    <property type="entry name" value="Beta_helix"/>
    <property type="match status" value="1"/>
</dbReference>
<dbReference type="RefSeq" id="WP_382313193.1">
    <property type="nucleotide sequence ID" value="NZ_JBHUFD010000003.1"/>
</dbReference>
<dbReference type="InterPro" id="IPR006626">
    <property type="entry name" value="PbH1"/>
</dbReference>
<dbReference type="InterPro" id="IPR039448">
    <property type="entry name" value="Beta_helix"/>
</dbReference>
<dbReference type="Gene3D" id="2.160.20.10">
    <property type="entry name" value="Single-stranded right-handed beta-helix, Pectin lyase-like"/>
    <property type="match status" value="1"/>
</dbReference>
<dbReference type="SUPFAM" id="SSF51126">
    <property type="entry name" value="Pectin lyase-like"/>
    <property type="match status" value="1"/>
</dbReference>
<proteinExistence type="predicted"/>
<organism evidence="3 4">
    <name type="scientific">Hymenobacter bucti</name>
    <dbReference type="NCBI Taxonomy" id="1844114"/>
    <lineage>
        <taxon>Bacteria</taxon>
        <taxon>Pseudomonadati</taxon>
        <taxon>Bacteroidota</taxon>
        <taxon>Cytophagia</taxon>
        <taxon>Cytophagales</taxon>
        <taxon>Hymenobacteraceae</taxon>
        <taxon>Hymenobacter</taxon>
    </lineage>
</organism>
<dbReference type="InterPro" id="IPR011050">
    <property type="entry name" value="Pectin_lyase_fold/virulence"/>
</dbReference>
<keyword evidence="1" id="KW-0732">Signal</keyword>
<feature type="signal peptide" evidence="1">
    <location>
        <begin position="1"/>
        <end position="27"/>
    </location>
</feature>
<evidence type="ECO:0000259" key="2">
    <source>
        <dbReference type="Pfam" id="PF13229"/>
    </source>
</evidence>
<accession>A0ABW4QT35</accession>
<protein>
    <submittedName>
        <fullName evidence="3">Right-handed parallel beta-helix repeat-containing protein</fullName>
    </submittedName>
</protein>
<dbReference type="SMART" id="SM00710">
    <property type="entry name" value="PbH1"/>
    <property type="match status" value="5"/>
</dbReference>
<feature type="chain" id="PRO_5046519227" evidence="1">
    <location>
        <begin position="28"/>
        <end position="631"/>
    </location>
</feature>
<dbReference type="Proteomes" id="UP001597197">
    <property type="component" value="Unassembled WGS sequence"/>
</dbReference>
<evidence type="ECO:0000313" key="3">
    <source>
        <dbReference type="EMBL" id="MFD1872735.1"/>
    </source>
</evidence>
<dbReference type="EMBL" id="JBHUFD010000003">
    <property type="protein sequence ID" value="MFD1872735.1"/>
    <property type="molecule type" value="Genomic_DNA"/>
</dbReference>
<keyword evidence="4" id="KW-1185">Reference proteome</keyword>
<name>A0ABW4QT35_9BACT</name>
<reference evidence="4" key="1">
    <citation type="journal article" date="2019" name="Int. J. Syst. Evol. Microbiol.">
        <title>The Global Catalogue of Microorganisms (GCM) 10K type strain sequencing project: providing services to taxonomists for standard genome sequencing and annotation.</title>
        <authorList>
            <consortium name="The Broad Institute Genomics Platform"/>
            <consortium name="The Broad Institute Genome Sequencing Center for Infectious Disease"/>
            <person name="Wu L."/>
            <person name="Ma J."/>
        </authorList>
    </citation>
    <scope>NUCLEOTIDE SEQUENCE [LARGE SCALE GENOMIC DNA]</scope>
    <source>
        <strain evidence="4">CGMCC 1.15795</strain>
    </source>
</reference>
<evidence type="ECO:0000256" key="1">
    <source>
        <dbReference type="SAM" id="SignalP"/>
    </source>
</evidence>
<comment type="caution">
    <text evidence="3">The sequence shown here is derived from an EMBL/GenBank/DDBJ whole genome shotgun (WGS) entry which is preliminary data.</text>
</comment>
<sequence>MQVSSSSWRQAVAVVAATLLGSARARAAPALPTVNLVADFGAVGDGKADDHPAFSKAEAYLNAHPAGAKLIIPRGTYLVGRQGSGGTPGVNGYYHGDDVLELTQCRNVTIEGQGKAVLKFRAGLKFGHFKGEYWTPGYGIHLRNCTGVAITNLTIEGNSDNYYLGSGPAETGANQQMEGDNDGIYVDGTRNVTLTKVNARHMGRDGIMLKFADGAYPKGAAPANLTMTDCAFEYNGRDGFSWVAGAGVRATNCRFNHQGQGTIRAGLRAGIDIEPEGGNYLWNGIFTNCQFVNNLQTGVLADANPSSAPDQARAIQFVGCTISGNFQPGRGTGPAIVAKWPSLSFSKCTVYGELRNAYNAPDDQSAVKFAACAFTDAPLNGQATTETALVQLYHAGNRMQFEQCDFTVRAYTHCFTQIDNLGNPPSQNIRFKSCRFHTAYTQPLTPNMPQVRAKATTVTFEGNCQFLSDAAPGPRRSRKASAVHLETPIYSFWPAQVAGTLSLSGGPDLRYMVDSNELTVKAGSVLTINDRNELIVYTGGSLRVEKGATLIVNAGGELTTIGGGVVHLDGTLVVKSGGFICGDWGTPIHVGPGGRLQYDPGANLRTDPLRYPDNERNCQGTPPAPVAAKGP</sequence>
<evidence type="ECO:0000313" key="4">
    <source>
        <dbReference type="Proteomes" id="UP001597197"/>
    </source>
</evidence>
<dbReference type="InterPro" id="IPR012334">
    <property type="entry name" value="Pectin_lyas_fold"/>
</dbReference>